<dbReference type="InterPro" id="IPR054530">
    <property type="entry name" value="TcaA_4th"/>
</dbReference>
<feature type="domain" description="YvbJ-like NTF2-like" evidence="4">
    <location>
        <begin position="293"/>
        <end position="406"/>
    </location>
</feature>
<dbReference type="InterPro" id="IPR054529">
    <property type="entry name" value="TcaA_2nd"/>
</dbReference>
<evidence type="ECO:0000259" key="2">
    <source>
        <dbReference type="Pfam" id="PF22813"/>
    </source>
</evidence>
<evidence type="ECO:0000313" key="6">
    <source>
        <dbReference type="EMBL" id="RFT64500.1"/>
    </source>
</evidence>
<feature type="domain" description="TcaA 4th" evidence="3">
    <location>
        <begin position="205"/>
        <end position="268"/>
    </location>
</feature>
<name>A0A090Y7R1_9BACI</name>
<dbReference type="EMBL" id="QVOD01000034">
    <property type="protein sequence ID" value="RFT64500.1"/>
    <property type="molecule type" value="Genomic_DNA"/>
</dbReference>
<keyword evidence="1" id="KW-0812">Transmembrane</keyword>
<evidence type="ECO:0000313" key="5">
    <source>
        <dbReference type="EMBL" id="KFM94808.1"/>
    </source>
</evidence>
<reference evidence="6 8" key="2">
    <citation type="submission" date="2018-08" db="EMBL/GenBank/DDBJ databases">
        <title>Bacillus clarus sp. nov. strain PS00077A.</title>
        <authorList>
            <person name="Mendez Acevedo M."/>
            <person name="Carroll L."/>
            <person name="Mukherjee M."/>
            <person name="Wiedmann M."/>
            <person name="Kovac J."/>
        </authorList>
    </citation>
    <scope>NUCLEOTIDE SEQUENCE [LARGE SCALE GENOMIC DNA]</scope>
    <source>
        <strain evidence="6 8">PS00077A</strain>
    </source>
</reference>
<reference evidence="5 7" key="1">
    <citation type="submission" date="2014-04" db="EMBL/GenBank/DDBJ databases">
        <authorList>
            <person name="Bishop-Lilly K.A."/>
            <person name="Broomall S.M."/>
            <person name="Chain P.S."/>
            <person name="Chertkov O."/>
            <person name="Coyne S.R."/>
            <person name="Daligault H.E."/>
            <person name="Davenport K.W."/>
            <person name="Erkkila T."/>
            <person name="Frey K.G."/>
            <person name="Gibbons H.S."/>
            <person name="Gu W."/>
            <person name="Jaissle J."/>
            <person name="Johnson S.L."/>
            <person name="Koroleva G.I."/>
            <person name="Ladner J.T."/>
            <person name="Lo C.-C."/>
            <person name="Minogue T.D."/>
            <person name="Munk C."/>
            <person name="Palacios G.F."/>
            <person name="Redden C.L."/>
            <person name="Rosenzweig C.N."/>
            <person name="Scholz M.B."/>
            <person name="Teshima H."/>
            <person name="Xu Y."/>
        </authorList>
    </citation>
    <scope>NUCLEOTIDE SEQUENCE [LARGE SCALE GENOMIC DNA]</scope>
    <source>
        <strain evidence="5 7">BHP</strain>
    </source>
</reference>
<evidence type="ECO:0000259" key="3">
    <source>
        <dbReference type="Pfam" id="PF22820"/>
    </source>
</evidence>
<dbReference type="InterPro" id="IPR056902">
    <property type="entry name" value="NTF2_YvbJ"/>
</dbReference>
<dbReference type="Pfam" id="PF22820">
    <property type="entry name" value="TcaA_3rd_4th"/>
    <property type="match status" value="1"/>
</dbReference>
<feature type="domain" description="TcaA second" evidence="2">
    <location>
        <begin position="37"/>
        <end position="130"/>
    </location>
</feature>
<accession>A0A090Y7R1</accession>
<dbReference type="Pfam" id="PF22813">
    <property type="entry name" value="TcaA_2nd"/>
    <property type="match status" value="1"/>
</dbReference>
<proteinExistence type="predicted"/>
<dbReference type="Pfam" id="PF25155">
    <property type="entry name" value="NTF2_YvbJ"/>
    <property type="match status" value="1"/>
</dbReference>
<dbReference type="AlphaFoldDB" id="A0A090Y7R1"/>
<comment type="caution">
    <text evidence="5">The sequence shown here is derived from an EMBL/GenBank/DDBJ whole genome shotgun (WGS) entry which is preliminary data.</text>
</comment>
<evidence type="ECO:0000259" key="4">
    <source>
        <dbReference type="Pfam" id="PF25155"/>
    </source>
</evidence>
<keyword evidence="1" id="KW-1133">Transmembrane helix</keyword>
<sequence>MEISYLKNKKVVLPVGIAAVCIAGFLTAGSMLSHSREEVVETVKKSIETQDEKAFLSVLPSEAKSYPFAENGVKSFLKKAQKDSRLVVDMMDTENVNVAPRVLEVRSKGLMPYEIIKDGKKWLFFDNYVVKPKDYSIQLENVDKDVILTLEGKKVSSSTFQEKFLPGEYSLVATKKYPWTTVTDKQTITLDGKDSVEKVSLNLKGNKIDLSKDFVGSDILFKGQPTGVKVGDSESKNFGPINKSDEKEVSLKADFPWTKDGTAKMNVEKRSGFGYANANFSFKVDEAKVSEFYNTFLKEYGDANVKQSIEPFTTATEKYKKEQADIFATNAKGFAMTFKGTLVKSYLNKETVKIVSNGKGYPVLKMEGKAMYHLPAGQYSPEKDQYSDVTVEALFDKEQKAWKVDTAYVTQGFMSSQPNVNEESKYIITNAK</sequence>
<organism evidence="5 7">
    <name type="scientific">Bacillus clarus</name>
    <dbReference type="NCBI Taxonomy" id="2338372"/>
    <lineage>
        <taxon>Bacteria</taxon>
        <taxon>Bacillati</taxon>
        <taxon>Bacillota</taxon>
        <taxon>Bacilli</taxon>
        <taxon>Bacillales</taxon>
        <taxon>Bacillaceae</taxon>
        <taxon>Bacillus</taxon>
        <taxon>Bacillus cereus group</taxon>
    </lineage>
</organism>
<keyword evidence="8" id="KW-1185">Reference proteome</keyword>
<dbReference type="PANTHER" id="PTHR40038">
    <property type="entry name" value="MEMBRANE-ASSOCIATED PROTEIN TCAA"/>
    <property type="match status" value="1"/>
</dbReference>
<evidence type="ECO:0000313" key="8">
    <source>
        <dbReference type="Proteomes" id="UP000264294"/>
    </source>
</evidence>
<dbReference type="GO" id="GO:0005886">
    <property type="term" value="C:plasma membrane"/>
    <property type="evidence" value="ECO:0007669"/>
    <property type="project" value="UniProtKB-SubCell"/>
</dbReference>
<dbReference type="Proteomes" id="UP000264294">
    <property type="component" value="Unassembled WGS sequence"/>
</dbReference>
<keyword evidence="1" id="KW-0472">Membrane</keyword>
<gene>
    <name evidence="6" type="ORF">D0U04_21715</name>
    <name evidence="5" type="ORF">DJ93_6044</name>
</gene>
<evidence type="ECO:0000313" key="7">
    <source>
        <dbReference type="Proteomes" id="UP000029389"/>
    </source>
</evidence>
<feature type="transmembrane region" description="Helical" evidence="1">
    <location>
        <begin position="12"/>
        <end position="32"/>
    </location>
</feature>
<dbReference type="PANTHER" id="PTHR40038:SF1">
    <property type="entry name" value="MEMBRANE-ASSOCIATED PROTEIN TCAA"/>
    <property type="match status" value="1"/>
</dbReference>
<dbReference type="EMBL" id="JMQC01000012">
    <property type="protein sequence ID" value="KFM94808.1"/>
    <property type="molecule type" value="Genomic_DNA"/>
</dbReference>
<dbReference type="RefSeq" id="WP_042985275.1">
    <property type="nucleotide sequence ID" value="NZ_JMQC01000012.1"/>
</dbReference>
<dbReference type="Proteomes" id="UP000029389">
    <property type="component" value="Unassembled WGS sequence"/>
</dbReference>
<dbReference type="PATRIC" id="fig|1405.8.peg.6137"/>
<evidence type="ECO:0000256" key="1">
    <source>
        <dbReference type="SAM" id="Phobius"/>
    </source>
</evidence>
<protein>
    <submittedName>
        <fullName evidence="5">Uncharacterized protein</fullName>
    </submittedName>
</protein>